<proteinExistence type="predicted"/>
<dbReference type="EMBL" id="AP022570">
    <property type="protein sequence ID" value="BBX49300.1"/>
    <property type="molecule type" value="Genomic_DNA"/>
</dbReference>
<dbReference type="RefSeq" id="WP_163672196.1">
    <property type="nucleotide sequence ID" value="NZ_AP022570.1"/>
</dbReference>
<dbReference type="AlphaFoldDB" id="A0A6N4V5B2"/>
<dbReference type="Proteomes" id="UP000466785">
    <property type="component" value="Chromosome"/>
</dbReference>
<name>A0A6N4V5B2_9MYCO</name>
<evidence type="ECO:0000313" key="1">
    <source>
        <dbReference type="EMBL" id="BBX49300.1"/>
    </source>
</evidence>
<organism evidence="1 2">
    <name type="scientific">Mycolicibacterium poriferae</name>
    <dbReference type="NCBI Taxonomy" id="39694"/>
    <lineage>
        <taxon>Bacteria</taxon>
        <taxon>Bacillati</taxon>
        <taxon>Actinomycetota</taxon>
        <taxon>Actinomycetes</taxon>
        <taxon>Mycobacteriales</taxon>
        <taxon>Mycobacteriaceae</taxon>
        <taxon>Mycolicibacterium</taxon>
    </lineage>
</organism>
<accession>A0A6N4V5B2</accession>
<protein>
    <recommendedName>
        <fullName evidence="3">Peptidase C39 domain-containing protein</fullName>
    </recommendedName>
</protein>
<keyword evidence="2" id="KW-1185">Reference proteome</keyword>
<dbReference type="KEGG" id="mpof:MPOR_03260"/>
<evidence type="ECO:0008006" key="3">
    <source>
        <dbReference type="Google" id="ProtNLM"/>
    </source>
</evidence>
<gene>
    <name evidence="1" type="ORF">MPOR_03260</name>
</gene>
<evidence type="ECO:0000313" key="2">
    <source>
        <dbReference type="Proteomes" id="UP000466785"/>
    </source>
</evidence>
<sequence length="181" mass="19312">MKFAVGALRQRDGITCGPAVAVVAGAMLDAEYGSMLRDAGAAGAWFAGEQQRVHAQVNAVWPRRLGTTPAGMARALTERARVCGLRYRWRCRRGRCDRLTDVLAAVGEGRPVAVLIGRVVPRHWVLLVEAGGGTLRCYEPSSGVTRSVSVDALRHGRLTGLGFPRAFAFVLPSCATRAVAA</sequence>
<reference evidence="1 2" key="1">
    <citation type="journal article" date="2019" name="Emerg. Microbes Infect.">
        <title>Comprehensive subspecies identification of 175 nontuberculous mycobacteria species based on 7547 genomic profiles.</title>
        <authorList>
            <person name="Matsumoto Y."/>
            <person name="Kinjo T."/>
            <person name="Motooka D."/>
            <person name="Nabeya D."/>
            <person name="Jung N."/>
            <person name="Uechi K."/>
            <person name="Horii T."/>
            <person name="Iida T."/>
            <person name="Fujita J."/>
            <person name="Nakamura S."/>
        </authorList>
    </citation>
    <scope>NUCLEOTIDE SEQUENCE [LARGE SCALE GENOMIC DNA]</scope>
    <source>
        <strain evidence="1 2">JCM 12603</strain>
    </source>
</reference>